<dbReference type="CDD" id="cd06578">
    <property type="entry name" value="HemD"/>
    <property type="match status" value="1"/>
</dbReference>
<dbReference type="InterPro" id="IPR036108">
    <property type="entry name" value="4pyrrol_syn_uPrphyn_synt_sf"/>
</dbReference>
<dbReference type="SUPFAM" id="SSF69618">
    <property type="entry name" value="HemD-like"/>
    <property type="match status" value="1"/>
</dbReference>
<dbReference type="GO" id="GO:0006780">
    <property type="term" value="P:uroporphyrinogen III biosynthetic process"/>
    <property type="evidence" value="ECO:0007669"/>
    <property type="project" value="InterPro"/>
</dbReference>
<dbReference type="InterPro" id="IPR039793">
    <property type="entry name" value="UROS/Hem4"/>
</dbReference>
<dbReference type="Gene3D" id="3.40.50.10090">
    <property type="match status" value="2"/>
</dbReference>
<evidence type="ECO:0000313" key="2">
    <source>
        <dbReference type="EMBL" id="MBL6761191.1"/>
    </source>
</evidence>
<dbReference type="EMBL" id="JADHOK010000004">
    <property type="protein sequence ID" value="MBL6761191.1"/>
    <property type="molecule type" value="Genomic_DNA"/>
</dbReference>
<evidence type="ECO:0000313" key="3">
    <source>
        <dbReference type="Proteomes" id="UP000785783"/>
    </source>
</evidence>
<dbReference type="GO" id="GO:0005829">
    <property type="term" value="C:cytosol"/>
    <property type="evidence" value="ECO:0007669"/>
    <property type="project" value="TreeGrafter"/>
</dbReference>
<proteinExistence type="predicted"/>
<protein>
    <submittedName>
        <fullName evidence="2">Uroporphyrinogen-III synthase</fullName>
    </submittedName>
</protein>
<dbReference type="Pfam" id="PF02602">
    <property type="entry name" value="HEM4"/>
    <property type="match status" value="1"/>
</dbReference>
<comment type="caution">
    <text evidence="2">The sequence shown here is derived from an EMBL/GenBank/DDBJ whole genome shotgun (WGS) entry which is preliminary data.</text>
</comment>
<dbReference type="Proteomes" id="UP000785783">
    <property type="component" value="Unassembled WGS sequence"/>
</dbReference>
<feature type="domain" description="Tetrapyrrole biosynthesis uroporphyrinogen III synthase" evidence="1">
    <location>
        <begin position="15"/>
        <end position="238"/>
    </location>
</feature>
<dbReference type="PANTHER" id="PTHR12390">
    <property type="entry name" value="UROPORPHYRINOGEN III SYNTHASE"/>
    <property type="match status" value="1"/>
</dbReference>
<dbReference type="InterPro" id="IPR003754">
    <property type="entry name" value="4pyrrol_synth_uPrphyn_synth"/>
</dbReference>
<organism evidence="2 3">
    <name type="scientific">PS1 clade bacterium</name>
    <dbReference type="NCBI Taxonomy" id="2175152"/>
    <lineage>
        <taxon>Bacteria</taxon>
        <taxon>Pseudomonadati</taxon>
        <taxon>Pseudomonadota</taxon>
        <taxon>Alphaproteobacteria</taxon>
        <taxon>PS1 clade</taxon>
    </lineage>
</organism>
<sequence>MRLLVTRPMLDAAPLAEQLAARGHDVLISPMIEIELTQAALPPVDAQGGLALTSANGVRALMARLVDDAARAAWQALPAFAVGPQTAAALKAGGFQNVREAEGDLVALVALIKRAYKEDADILHIAGRDRAGDLQKLLGEARIGCTRAVLYRAEAAVDFSNAAEAAFKDEEEPVDGVVVYSQRSADIFCALYKQLEKAAPSTLSRPTLYCLSPSIAAAAEQAGFAARAPATPDSAALIDLIG</sequence>
<dbReference type="AlphaFoldDB" id="A0A937HEB8"/>
<dbReference type="GO" id="GO:0004852">
    <property type="term" value="F:uroporphyrinogen-III synthase activity"/>
    <property type="evidence" value="ECO:0007669"/>
    <property type="project" value="InterPro"/>
</dbReference>
<name>A0A937HEB8_9PROT</name>
<dbReference type="PANTHER" id="PTHR12390:SF0">
    <property type="entry name" value="UROPORPHYRINOGEN-III SYNTHASE"/>
    <property type="match status" value="1"/>
</dbReference>
<accession>A0A937HEB8</accession>
<evidence type="ECO:0000259" key="1">
    <source>
        <dbReference type="Pfam" id="PF02602"/>
    </source>
</evidence>
<reference evidence="2" key="1">
    <citation type="submission" date="2020-10" db="EMBL/GenBank/DDBJ databases">
        <title>Microbiome of the Black Sea water column analyzed by genome centric metagenomics.</title>
        <authorList>
            <person name="Cabello-Yeves P.J."/>
            <person name="Callieri C."/>
            <person name="Picazo A."/>
            <person name="Mehrshad M."/>
            <person name="Haro-Moreno J.M."/>
            <person name="Roda-Garcia J."/>
            <person name="Dzembekova N."/>
            <person name="Slabakova V."/>
            <person name="Slabakova N."/>
            <person name="Moncheva S."/>
            <person name="Rodriguez-Valera F."/>
        </authorList>
    </citation>
    <scope>NUCLEOTIDE SEQUENCE</scope>
    <source>
        <strain evidence="2">BS307-5m-G5</strain>
    </source>
</reference>
<gene>
    <name evidence="2" type="ORF">ISQ19_00665</name>
</gene>